<reference evidence="2 3" key="1">
    <citation type="submission" date="2016-05" db="EMBL/GenBank/DDBJ databases">
        <title>A degradative enzymes factory behind the ericoid mycorrhizal symbiosis.</title>
        <authorList>
            <consortium name="DOE Joint Genome Institute"/>
            <person name="Martino E."/>
            <person name="Morin E."/>
            <person name="Grelet G."/>
            <person name="Kuo A."/>
            <person name="Kohler A."/>
            <person name="Daghino S."/>
            <person name="Barry K."/>
            <person name="Choi C."/>
            <person name="Cichocki N."/>
            <person name="Clum A."/>
            <person name="Copeland A."/>
            <person name="Hainaut M."/>
            <person name="Haridas S."/>
            <person name="Labutti K."/>
            <person name="Lindquist E."/>
            <person name="Lipzen A."/>
            <person name="Khouja H.-R."/>
            <person name="Murat C."/>
            <person name="Ohm R."/>
            <person name="Olson A."/>
            <person name="Spatafora J."/>
            <person name="Veneault-Fourrey C."/>
            <person name="Henrissat B."/>
            <person name="Grigoriev I."/>
            <person name="Martin F."/>
            <person name="Perotto S."/>
        </authorList>
    </citation>
    <scope>NUCLEOTIDE SEQUENCE [LARGE SCALE GENOMIC DNA]</scope>
    <source>
        <strain evidence="2 3">UAMH 7357</strain>
    </source>
</reference>
<keyword evidence="3" id="KW-1185">Reference proteome</keyword>
<gene>
    <name evidence="2" type="ORF">NA56DRAFT_651939</name>
</gene>
<sequence length="312" mass="32652">MTFHLLLFVALQAVIAKADFEFANAARVVYPRQIPDACSTWSAYVSFCKSASPGFVSLPATEQVPCLCYDGSGDWLPDIFDNAVDVCAAWAATADVADYTIVDSWQGICTDVGNILAAPASTSNLNTPTQTPIQPAPTSTPAALTTVAPTQQGNPGCLTWSSIIESCNSSTPEILSMDVTSIAACLCYSGNSWVPSVFDNAVASCAPWVQTADPTLYQGFTSNFLGFCTEVGDVLNTPSTPTEPVVILTSTAKTTPHNPASITPVATTVMIGTPSPSVSTKSSNALRILDLEGSMKALGLSWLVVAMVFASL</sequence>
<feature type="chain" id="PRO_5014456069" description="Extracellular membrane protein CFEM domain-containing protein" evidence="1">
    <location>
        <begin position="19"/>
        <end position="312"/>
    </location>
</feature>
<accession>A0A2J6PGU4</accession>
<feature type="signal peptide" evidence="1">
    <location>
        <begin position="1"/>
        <end position="18"/>
    </location>
</feature>
<evidence type="ECO:0000313" key="3">
    <source>
        <dbReference type="Proteomes" id="UP000235672"/>
    </source>
</evidence>
<proteinExistence type="predicted"/>
<dbReference type="EMBL" id="KZ613534">
    <property type="protein sequence ID" value="PMD13250.1"/>
    <property type="molecule type" value="Genomic_DNA"/>
</dbReference>
<evidence type="ECO:0008006" key="4">
    <source>
        <dbReference type="Google" id="ProtNLM"/>
    </source>
</evidence>
<dbReference type="OrthoDB" id="4153189at2759"/>
<evidence type="ECO:0000313" key="2">
    <source>
        <dbReference type="EMBL" id="PMD13250.1"/>
    </source>
</evidence>
<organism evidence="2 3">
    <name type="scientific">Hyaloscypha hepaticicola</name>
    <dbReference type="NCBI Taxonomy" id="2082293"/>
    <lineage>
        <taxon>Eukaryota</taxon>
        <taxon>Fungi</taxon>
        <taxon>Dikarya</taxon>
        <taxon>Ascomycota</taxon>
        <taxon>Pezizomycotina</taxon>
        <taxon>Leotiomycetes</taxon>
        <taxon>Helotiales</taxon>
        <taxon>Hyaloscyphaceae</taxon>
        <taxon>Hyaloscypha</taxon>
    </lineage>
</organism>
<name>A0A2J6PGU4_9HELO</name>
<evidence type="ECO:0000256" key="1">
    <source>
        <dbReference type="SAM" id="SignalP"/>
    </source>
</evidence>
<protein>
    <recommendedName>
        <fullName evidence="4">Extracellular membrane protein CFEM domain-containing protein</fullName>
    </recommendedName>
</protein>
<keyword evidence="1" id="KW-0732">Signal</keyword>
<dbReference type="AlphaFoldDB" id="A0A2J6PGU4"/>
<dbReference type="Proteomes" id="UP000235672">
    <property type="component" value="Unassembled WGS sequence"/>
</dbReference>